<accession>A0A9Q7UYV9</accession>
<dbReference type="Gene3D" id="3.40.50.2000">
    <property type="entry name" value="Glycogen Phosphorylase B"/>
    <property type="match status" value="1"/>
</dbReference>
<reference evidence="1 2" key="1">
    <citation type="submission" date="2018-01" db="EMBL/GenBank/DDBJ databases">
        <authorList>
            <person name="Clerissi C."/>
        </authorList>
    </citation>
    <scope>NUCLEOTIDE SEQUENCE [LARGE SCALE GENOMIC DNA]</scope>
    <source>
        <strain evidence="1">Cupriavidus taiwanensis SWF 66322</strain>
    </source>
</reference>
<name>A0A9Q7UYV9_9BURK</name>
<dbReference type="Proteomes" id="UP000254259">
    <property type="component" value="Chromosome CBM2636"/>
</dbReference>
<evidence type="ECO:0000313" key="2">
    <source>
        <dbReference type="Proteomes" id="UP000254259"/>
    </source>
</evidence>
<dbReference type="EMBL" id="LT984813">
    <property type="protein sequence ID" value="SPD66360.1"/>
    <property type="molecule type" value="Genomic_DNA"/>
</dbReference>
<evidence type="ECO:0000313" key="1">
    <source>
        <dbReference type="EMBL" id="SPD66360.1"/>
    </source>
</evidence>
<gene>
    <name evidence="1" type="ORF">CBM2636_20894</name>
</gene>
<proteinExistence type="predicted"/>
<dbReference type="AlphaFoldDB" id="A0A9Q7UYV9"/>
<protein>
    <submittedName>
        <fullName evidence="1">Uncharacterized protein</fullName>
    </submittedName>
</protein>
<sequence>MRLTLVTFGTKGDCRPMVALALGLAIARFCGRQGA</sequence>
<organism evidence="1 2">
    <name type="scientific">Cupriavidus taiwanensis</name>
    <dbReference type="NCBI Taxonomy" id="164546"/>
    <lineage>
        <taxon>Bacteria</taxon>
        <taxon>Pseudomonadati</taxon>
        <taxon>Pseudomonadota</taxon>
        <taxon>Betaproteobacteria</taxon>
        <taxon>Burkholderiales</taxon>
        <taxon>Burkholderiaceae</taxon>
        <taxon>Cupriavidus</taxon>
    </lineage>
</organism>